<keyword evidence="2" id="KW-0813">Transport</keyword>
<dbReference type="SUPFAM" id="SSF52540">
    <property type="entry name" value="P-loop containing nucleoside triphosphate hydrolases"/>
    <property type="match status" value="1"/>
</dbReference>
<evidence type="ECO:0000259" key="5">
    <source>
        <dbReference type="PROSITE" id="PS50893"/>
    </source>
</evidence>
<dbReference type="EMBL" id="AP024849">
    <property type="protein sequence ID" value="BCZ44391.1"/>
    <property type="molecule type" value="Genomic_DNA"/>
</dbReference>
<evidence type="ECO:0000313" key="6">
    <source>
        <dbReference type="EMBL" id="BCZ44391.1"/>
    </source>
</evidence>
<organism evidence="6 7">
    <name type="scientific">Clostridium gelidum</name>
    <dbReference type="NCBI Taxonomy" id="704125"/>
    <lineage>
        <taxon>Bacteria</taxon>
        <taxon>Bacillati</taxon>
        <taxon>Bacillota</taxon>
        <taxon>Clostridia</taxon>
        <taxon>Eubacteriales</taxon>
        <taxon>Clostridiaceae</taxon>
        <taxon>Clostridium</taxon>
    </lineage>
</organism>
<dbReference type="InterPro" id="IPR015854">
    <property type="entry name" value="ABC_transpr_LolD-like"/>
</dbReference>
<dbReference type="InterPro" id="IPR017911">
    <property type="entry name" value="MacB-like_ATP-bd"/>
</dbReference>
<sequence length="246" mass="27937">MDKNIIELEDKSIIKLENKNIIELKNINKSYGKAMETQVLFDINISFKEKSFNSIIGESGCGKSTMLNIMGTLDKPTSGEVYIDGQRTDFMTSDELAETRNEKIGFIFQFHYLLPDFTALENVLMPYMIKNVKPPKEILERALELIELVGLSKVRNNLANNMSGGQQQRAAIARALMNNPNIILADEPTGNLDSRSTENVYAIMREMNEKFKTTFIIITHDKRIAERTDRVIEISDGRILSDVSNH</sequence>
<dbReference type="InterPro" id="IPR003593">
    <property type="entry name" value="AAA+_ATPase"/>
</dbReference>
<gene>
    <name evidence="6" type="primary">lolD</name>
    <name evidence="6" type="ORF">psyc5s11_04580</name>
</gene>
<comment type="similarity">
    <text evidence="1">Belongs to the ABC transporter superfamily.</text>
</comment>
<protein>
    <submittedName>
        <fullName evidence="6">Lipoprotein-releasing system ATP-binding protein LolD</fullName>
    </submittedName>
</protein>
<proteinExistence type="inferred from homology"/>
<dbReference type="InterPro" id="IPR003439">
    <property type="entry name" value="ABC_transporter-like_ATP-bd"/>
</dbReference>
<dbReference type="PROSITE" id="PS50893">
    <property type="entry name" value="ABC_TRANSPORTER_2"/>
    <property type="match status" value="1"/>
</dbReference>
<keyword evidence="3" id="KW-0547">Nucleotide-binding</keyword>
<feature type="domain" description="ABC transporter" evidence="5">
    <location>
        <begin position="22"/>
        <end position="246"/>
    </location>
</feature>
<dbReference type="SMART" id="SM00382">
    <property type="entry name" value="AAA"/>
    <property type="match status" value="1"/>
</dbReference>
<keyword evidence="4 6" id="KW-0067">ATP-binding</keyword>
<dbReference type="Proteomes" id="UP000824633">
    <property type="component" value="Chromosome"/>
</dbReference>
<keyword evidence="7" id="KW-1185">Reference proteome</keyword>
<evidence type="ECO:0000256" key="4">
    <source>
        <dbReference type="ARBA" id="ARBA00022840"/>
    </source>
</evidence>
<dbReference type="Gene3D" id="3.40.50.300">
    <property type="entry name" value="P-loop containing nucleotide triphosphate hydrolases"/>
    <property type="match status" value="1"/>
</dbReference>
<name>A0ABM7T5Z3_9CLOT</name>
<keyword evidence="6" id="KW-0449">Lipoprotein</keyword>
<dbReference type="PANTHER" id="PTHR24220">
    <property type="entry name" value="IMPORT ATP-BINDING PROTEIN"/>
    <property type="match status" value="1"/>
</dbReference>
<accession>A0ABM7T5Z3</accession>
<dbReference type="CDD" id="cd03255">
    <property type="entry name" value="ABC_MJ0796_LolCDE_FtsE"/>
    <property type="match status" value="1"/>
</dbReference>
<dbReference type="PROSITE" id="PS00211">
    <property type="entry name" value="ABC_TRANSPORTER_1"/>
    <property type="match status" value="1"/>
</dbReference>
<evidence type="ECO:0000256" key="3">
    <source>
        <dbReference type="ARBA" id="ARBA00022741"/>
    </source>
</evidence>
<evidence type="ECO:0000313" key="7">
    <source>
        <dbReference type="Proteomes" id="UP000824633"/>
    </source>
</evidence>
<dbReference type="InterPro" id="IPR017871">
    <property type="entry name" value="ABC_transporter-like_CS"/>
</dbReference>
<dbReference type="PANTHER" id="PTHR24220:SF689">
    <property type="entry name" value="LIPOPROTEIN-RELEASING SYSTEM ATP-BINDING PROTEIN LOLD"/>
    <property type="match status" value="1"/>
</dbReference>
<dbReference type="GO" id="GO:0005524">
    <property type="term" value="F:ATP binding"/>
    <property type="evidence" value="ECO:0007669"/>
    <property type="project" value="UniProtKB-KW"/>
</dbReference>
<reference evidence="7" key="1">
    <citation type="submission" date="2021-07" db="EMBL/GenBank/DDBJ databases">
        <title>Complete genome sequencing of a Clostridium isolate.</title>
        <authorList>
            <person name="Ueki A."/>
            <person name="Tonouchi A."/>
        </authorList>
    </citation>
    <scope>NUCLEOTIDE SEQUENCE [LARGE SCALE GENOMIC DNA]</scope>
    <source>
        <strain evidence="7">C5S11</strain>
    </source>
</reference>
<evidence type="ECO:0000256" key="2">
    <source>
        <dbReference type="ARBA" id="ARBA00022448"/>
    </source>
</evidence>
<dbReference type="RefSeq" id="WP_224036070.1">
    <property type="nucleotide sequence ID" value="NZ_AP024849.1"/>
</dbReference>
<evidence type="ECO:0000256" key="1">
    <source>
        <dbReference type="ARBA" id="ARBA00005417"/>
    </source>
</evidence>
<dbReference type="Pfam" id="PF00005">
    <property type="entry name" value="ABC_tran"/>
    <property type="match status" value="1"/>
</dbReference>
<dbReference type="InterPro" id="IPR027417">
    <property type="entry name" value="P-loop_NTPase"/>
</dbReference>